<dbReference type="VEuPathDB" id="FungiDB:P168DRAFT_317996"/>
<evidence type="ECO:0000313" key="2">
    <source>
        <dbReference type="Proteomes" id="UP000234254"/>
    </source>
</evidence>
<dbReference type="InterPro" id="IPR036770">
    <property type="entry name" value="Ankyrin_rpt-contain_sf"/>
</dbReference>
<organism evidence="1 2">
    <name type="scientific">Aspergillus campestris (strain IBT 28561)</name>
    <dbReference type="NCBI Taxonomy" id="1392248"/>
    <lineage>
        <taxon>Eukaryota</taxon>
        <taxon>Fungi</taxon>
        <taxon>Dikarya</taxon>
        <taxon>Ascomycota</taxon>
        <taxon>Pezizomycotina</taxon>
        <taxon>Eurotiomycetes</taxon>
        <taxon>Eurotiomycetidae</taxon>
        <taxon>Eurotiales</taxon>
        <taxon>Aspergillaceae</taxon>
        <taxon>Aspergillus</taxon>
        <taxon>Aspergillus subgen. Circumdati</taxon>
    </lineage>
</organism>
<dbReference type="EMBL" id="MSFM01000005">
    <property type="protein sequence ID" value="PKY04956.1"/>
    <property type="molecule type" value="Genomic_DNA"/>
</dbReference>
<dbReference type="SUPFAM" id="SSF48403">
    <property type="entry name" value="Ankyrin repeat"/>
    <property type="match status" value="1"/>
</dbReference>
<comment type="caution">
    <text evidence="1">The sequence shown here is derived from an EMBL/GenBank/DDBJ whole genome shotgun (WGS) entry which is preliminary data.</text>
</comment>
<protein>
    <submittedName>
        <fullName evidence="1">Uncharacterized protein</fullName>
    </submittedName>
</protein>
<gene>
    <name evidence="1" type="ORF">P168DRAFT_317996</name>
</gene>
<dbReference type="Gene3D" id="1.25.40.20">
    <property type="entry name" value="Ankyrin repeat-containing domain"/>
    <property type="match status" value="1"/>
</dbReference>
<dbReference type="OrthoDB" id="4772757at2759"/>
<sequence>MSYVSKNLHIQFGYAKNWEVATIICSVPICRPSLNTQAEWYGNSLRTASQKATTKLQLLLDKGADVNAWDDNYDHTSQPHFKDGDEKTMHFLLGKGANLKIQTGYYGNVLPATSQNCHEEVVQLLLSKDANINTHSRDFYSKNLMAAKAA</sequence>
<keyword evidence="2" id="KW-1185">Reference proteome</keyword>
<reference evidence="1" key="1">
    <citation type="submission" date="2016-12" db="EMBL/GenBank/DDBJ databases">
        <title>The genomes of Aspergillus section Nigri reveals drivers in fungal speciation.</title>
        <authorList>
            <consortium name="DOE Joint Genome Institute"/>
            <person name="Vesth T.C."/>
            <person name="Nybo J."/>
            <person name="Theobald S."/>
            <person name="Brandl J."/>
            <person name="Frisvad J.C."/>
            <person name="Nielsen K.F."/>
            <person name="Lyhne E.K."/>
            <person name="Kogle M.E."/>
            <person name="Kuo A."/>
            <person name="Riley R."/>
            <person name="Clum A."/>
            <person name="Nolan M."/>
            <person name="Lipzen A."/>
            <person name="Salamov A."/>
            <person name="Henrissat B."/>
            <person name="Wiebenga A."/>
            <person name="De vries R.P."/>
            <person name="Grigoriev I.V."/>
            <person name="Mortensen U.H."/>
            <person name="Andersen M.R."/>
            <person name="Baker S.E."/>
        </authorList>
    </citation>
    <scope>NUCLEOTIDE SEQUENCE</scope>
    <source>
        <strain evidence="1">IBT 28561</strain>
    </source>
</reference>
<name>A0A2I1D512_ASPC2</name>
<proteinExistence type="predicted"/>
<dbReference type="GeneID" id="36547686"/>
<dbReference type="RefSeq" id="XP_024693550.1">
    <property type="nucleotide sequence ID" value="XM_024840162.1"/>
</dbReference>
<accession>A0A2I1D512</accession>
<dbReference type="Proteomes" id="UP000234254">
    <property type="component" value="Unassembled WGS sequence"/>
</dbReference>
<evidence type="ECO:0000313" key="1">
    <source>
        <dbReference type="EMBL" id="PKY04956.1"/>
    </source>
</evidence>
<dbReference type="AlphaFoldDB" id="A0A2I1D512"/>